<sequence>MIKKVREWWSSFAPRATDAWDVLMGKKTPVLSPWMMNDKVATEEPPVLREILPVDDAARIFLAKKPKFRIGDTVRLIEGVGSDRRYPKPGQTAVVVGYSKKISLGDGGLPAFTQDVILLLNHDSAGMQRFPFESWRLEKIGSIISKPMKKKSATKKKAVPKKKKSASKKTLRKARKRKSTEMQEDIKPRGLEAIQQFPQEEVADQIVKPAKKRTKRNQAEDSLAVA</sequence>
<feature type="compositionally biased region" description="Basic and acidic residues" evidence="1">
    <location>
        <begin position="179"/>
        <end position="190"/>
    </location>
</feature>
<dbReference type="Proteomes" id="UP000297649">
    <property type="component" value="Unassembled WGS sequence"/>
</dbReference>
<proteinExistence type="predicted"/>
<evidence type="ECO:0000256" key="1">
    <source>
        <dbReference type="SAM" id="MobiDB-lite"/>
    </source>
</evidence>
<keyword evidence="3" id="KW-1185">Reference proteome</keyword>
<name>A0A6H3NV56_9LEPT</name>
<feature type="compositionally biased region" description="Basic residues" evidence="1">
    <location>
        <begin position="147"/>
        <end position="178"/>
    </location>
</feature>
<evidence type="ECO:0000313" key="2">
    <source>
        <dbReference type="EMBL" id="TGN13504.1"/>
    </source>
</evidence>
<evidence type="ECO:0000313" key="3">
    <source>
        <dbReference type="Proteomes" id="UP000297649"/>
    </source>
</evidence>
<comment type="caution">
    <text evidence="2">The sequence shown here is derived from an EMBL/GenBank/DDBJ whole genome shotgun (WGS) entry which is preliminary data.</text>
</comment>
<feature type="region of interest" description="Disordered" evidence="1">
    <location>
        <begin position="146"/>
        <end position="226"/>
    </location>
</feature>
<protein>
    <submittedName>
        <fullName evidence="2">Uncharacterized protein</fullName>
    </submittedName>
</protein>
<reference evidence="2" key="1">
    <citation type="journal article" date="2019" name="PLoS Negl. Trop. Dis.">
        <title>Revisiting the worldwide diversity of Leptospira species in the environment.</title>
        <authorList>
            <person name="Vincent A.T."/>
            <person name="Schiettekatte O."/>
            <person name="Bourhy P."/>
            <person name="Veyrier F.J."/>
            <person name="Picardeau M."/>
        </authorList>
    </citation>
    <scope>NUCLEOTIDE SEQUENCE [LARGE SCALE GENOMIC DNA]</scope>
    <source>
        <strain evidence="2">201601109</strain>
    </source>
</reference>
<gene>
    <name evidence="2" type="ORF">EHR08_11650</name>
</gene>
<dbReference type="AlphaFoldDB" id="A0A6H3NV56"/>
<organism evidence="2 3">
    <name type="scientific">Leptospira bandrabouensis</name>
    <dbReference type="NCBI Taxonomy" id="2484903"/>
    <lineage>
        <taxon>Bacteria</taxon>
        <taxon>Pseudomonadati</taxon>
        <taxon>Spirochaetota</taxon>
        <taxon>Spirochaetia</taxon>
        <taxon>Leptospirales</taxon>
        <taxon>Leptospiraceae</taxon>
        <taxon>Leptospira</taxon>
    </lineage>
</organism>
<dbReference type="EMBL" id="RQHU01000014">
    <property type="protein sequence ID" value="TGN13504.1"/>
    <property type="molecule type" value="Genomic_DNA"/>
</dbReference>
<accession>A0A6H3NV56</accession>